<evidence type="ECO:0000313" key="1">
    <source>
        <dbReference type="EMBL" id="RVU34760.1"/>
    </source>
</evidence>
<keyword evidence="2" id="KW-1185">Reference proteome</keyword>
<accession>A0A437QJS8</accession>
<proteinExistence type="predicted"/>
<dbReference type="Proteomes" id="UP000287447">
    <property type="component" value="Unassembled WGS sequence"/>
</dbReference>
<reference evidence="2" key="1">
    <citation type="submission" date="2019-01" db="EMBL/GenBank/DDBJ databases">
        <title>Gri0909 isolated from a small marine red alga.</title>
        <authorList>
            <person name="Kim J."/>
            <person name="Jeong S.E."/>
            <person name="Jeon C.O."/>
        </authorList>
    </citation>
    <scope>NUCLEOTIDE SEQUENCE [LARGE SCALE GENOMIC DNA]</scope>
    <source>
        <strain evidence="2">Gri0909</strain>
    </source>
</reference>
<organism evidence="1 2">
    <name type="scientific">Hwanghaeella grinnelliae</name>
    <dbReference type="NCBI Taxonomy" id="2500179"/>
    <lineage>
        <taxon>Bacteria</taxon>
        <taxon>Pseudomonadati</taxon>
        <taxon>Pseudomonadota</taxon>
        <taxon>Alphaproteobacteria</taxon>
        <taxon>Rhodospirillales</taxon>
        <taxon>Rhodospirillaceae</taxon>
        <taxon>Hwanghaeella</taxon>
    </lineage>
</organism>
<dbReference type="RefSeq" id="WP_127766891.1">
    <property type="nucleotide sequence ID" value="NZ_SADE01000003.1"/>
</dbReference>
<protein>
    <submittedName>
        <fullName evidence="1">Uncharacterized protein</fullName>
    </submittedName>
</protein>
<dbReference type="EMBL" id="SADE01000003">
    <property type="protein sequence ID" value="RVU34760.1"/>
    <property type="molecule type" value="Genomic_DNA"/>
</dbReference>
<evidence type="ECO:0000313" key="2">
    <source>
        <dbReference type="Proteomes" id="UP000287447"/>
    </source>
</evidence>
<sequence>MVESVSRNQNNVVLAASLSRLRSPTGFSQIGRNEQTLIPGFSSSTADFLFQPIANVIDQQNILLEQRIFDRLKEEPERVDARSVQNRLRFRDRPENEFLRRSPDKVLRDLQARFGISSDGPRTPFESVSNRPKLNETFATETAGLTLDNKLTQLLSSRVAIAGDASLNISDLVISDSATAPDKVLVRLSGSVRTGEDNDLVDPTGRLFLNGSELAGGQVHELTLAEFQSLQYEADEFENLDYLSVVGVDTASGTRGELVTTAITTSSTGVERFIRDGLERYEFIANTEANVAIPRVSVELGGTFINGDALSDINAGLIQITVNQVGNTDNTGTNLLQQSSGNSLDVSFGSSPPVDGVVVNVKLLDPTIEITDIKVTLG</sequence>
<name>A0A437QJS8_9PROT</name>
<dbReference type="AlphaFoldDB" id="A0A437QJS8"/>
<comment type="caution">
    <text evidence="1">The sequence shown here is derived from an EMBL/GenBank/DDBJ whole genome shotgun (WGS) entry which is preliminary data.</text>
</comment>
<gene>
    <name evidence="1" type="ORF">EOI86_18095</name>
</gene>